<name>A0A6L6LS59_9FIRM</name>
<keyword evidence="1" id="KW-0560">Oxidoreductase</keyword>
<dbReference type="GO" id="GO:0000166">
    <property type="term" value="F:nucleotide binding"/>
    <property type="evidence" value="ECO:0007669"/>
    <property type="project" value="InterPro"/>
</dbReference>
<dbReference type="InterPro" id="IPR050463">
    <property type="entry name" value="Gfo/Idh/MocA_oxidrdct_glycsds"/>
</dbReference>
<evidence type="ECO:0000256" key="1">
    <source>
        <dbReference type="ARBA" id="ARBA00023002"/>
    </source>
</evidence>
<protein>
    <submittedName>
        <fullName evidence="4">Gfo/Idh/MocA family oxidoreductase</fullName>
    </submittedName>
</protein>
<evidence type="ECO:0000313" key="4">
    <source>
        <dbReference type="EMBL" id="MTS27576.1"/>
    </source>
</evidence>
<dbReference type="Pfam" id="PF01408">
    <property type="entry name" value="GFO_IDH_MocA"/>
    <property type="match status" value="1"/>
</dbReference>
<feature type="domain" description="GFO/IDH/MocA-like oxidoreductase" evidence="3">
    <location>
        <begin position="133"/>
        <end position="258"/>
    </location>
</feature>
<evidence type="ECO:0000313" key="5">
    <source>
        <dbReference type="Proteomes" id="UP000472755"/>
    </source>
</evidence>
<gene>
    <name evidence="4" type="ORF">GMD59_09780</name>
</gene>
<accession>A0A6L6LS59</accession>
<dbReference type="Proteomes" id="UP000472755">
    <property type="component" value="Unassembled WGS sequence"/>
</dbReference>
<dbReference type="InterPro" id="IPR036291">
    <property type="entry name" value="NAD(P)-bd_dom_sf"/>
</dbReference>
<reference evidence="4 5" key="1">
    <citation type="journal article" date="2019" name="Nat. Med.">
        <title>A library of human gut bacterial isolates paired with longitudinal multiomics data enables mechanistic microbiome research.</title>
        <authorList>
            <person name="Poyet M."/>
            <person name="Groussin M."/>
            <person name="Gibbons S.M."/>
            <person name="Avila-Pacheco J."/>
            <person name="Jiang X."/>
            <person name="Kearney S.M."/>
            <person name="Perrotta A.R."/>
            <person name="Berdy B."/>
            <person name="Zhao S."/>
            <person name="Lieberman T.D."/>
            <person name="Swanson P.K."/>
            <person name="Smith M."/>
            <person name="Roesemann S."/>
            <person name="Alexander J.E."/>
            <person name="Rich S.A."/>
            <person name="Livny J."/>
            <person name="Vlamakis H."/>
            <person name="Clish C."/>
            <person name="Bullock K."/>
            <person name="Deik A."/>
            <person name="Scott J."/>
            <person name="Pierce K.A."/>
            <person name="Xavier R.J."/>
            <person name="Alm E.J."/>
        </authorList>
    </citation>
    <scope>NUCLEOTIDE SEQUENCE [LARGE SCALE GENOMIC DNA]</scope>
    <source>
        <strain evidence="4 5">BIOML-A4</strain>
    </source>
</reference>
<dbReference type="Gene3D" id="3.30.360.10">
    <property type="entry name" value="Dihydrodipicolinate Reductase, domain 2"/>
    <property type="match status" value="1"/>
</dbReference>
<comment type="caution">
    <text evidence="4">The sequence shown here is derived from an EMBL/GenBank/DDBJ whole genome shotgun (WGS) entry which is preliminary data.</text>
</comment>
<dbReference type="RefSeq" id="WP_009326197.1">
    <property type="nucleotide sequence ID" value="NZ_WMZN01000013.1"/>
</dbReference>
<dbReference type="SUPFAM" id="SSF55347">
    <property type="entry name" value="Glyceraldehyde-3-phosphate dehydrogenase-like, C-terminal domain"/>
    <property type="match status" value="1"/>
</dbReference>
<feature type="domain" description="Gfo/Idh/MocA-like oxidoreductase N-terminal" evidence="2">
    <location>
        <begin position="42"/>
        <end position="123"/>
    </location>
</feature>
<dbReference type="PANTHER" id="PTHR43818:SF11">
    <property type="entry name" value="BCDNA.GH03377"/>
    <property type="match status" value="1"/>
</dbReference>
<dbReference type="Pfam" id="PF22725">
    <property type="entry name" value="GFO_IDH_MocA_C3"/>
    <property type="match status" value="1"/>
</dbReference>
<evidence type="ECO:0000259" key="2">
    <source>
        <dbReference type="Pfam" id="PF01408"/>
    </source>
</evidence>
<dbReference type="EMBL" id="WMZU01000013">
    <property type="protein sequence ID" value="MTS27576.1"/>
    <property type="molecule type" value="Genomic_DNA"/>
</dbReference>
<dbReference type="InterPro" id="IPR055170">
    <property type="entry name" value="GFO_IDH_MocA-like_dom"/>
</dbReference>
<evidence type="ECO:0000259" key="3">
    <source>
        <dbReference type="Pfam" id="PF22725"/>
    </source>
</evidence>
<dbReference type="AlphaFoldDB" id="A0A6L6LS59"/>
<proteinExistence type="predicted"/>
<organism evidence="4 5">
    <name type="scientific">Ruthenibacterium lactatiformans</name>
    <dbReference type="NCBI Taxonomy" id="1550024"/>
    <lineage>
        <taxon>Bacteria</taxon>
        <taxon>Bacillati</taxon>
        <taxon>Bacillota</taxon>
        <taxon>Clostridia</taxon>
        <taxon>Eubacteriales</taxon>
        <taxon>Oscillospiraceae</taxon>
        <taxon>Ruthenibacterium</taxon>
    </lineage>
</organism>
<dbReference type="GO" id="GO:0016491">
    <property type="term" value="F:oxidoreductase activity"/>
    <property type="evidence" value="ECO:0007669"/>
    <property type="project" value="UniProtKB-KW"/>
</dbReference>
<sequence length="326" mass="36134">MRLAIIGSSGHYPVVLEGLSEQEEMTICAIAPGCREEDITPLAEACAENGHAPAVWEDWKEMLSAEQPSLAVINSWFGKTADMVCWCLYHGIPVYAEKPLAASPEELVQVRQAWEETACPLGVMLTLRYEPWFLTMQKAVEAGQIGDVRLIHAQKSYKLGRRPEFFQRRKDFTGLIPWVGIHAVDWAVSFGGKCVQAMGWHTTMHNRGMHDMEMTAVAMLRFTDDAFATISVDYLRPDGAARHDDDRLRLTGTLGTIEAVDGQVYLEDRTGPRRALPLLEGQNPFAAFLHLLQKGETAGLTQAGIEATRIALALREAADTGKIQEV</sequence>
<dbReference type="PANTHER" id="PTHR43818">
    <property type="entry name" value="BCDNA.GH03377"/>
    <property type="match status" value="1"/>
</dbReference>
<dbReference type="InterPro" id="IPR000683">
    <property type="entry name" value="Gfo/Idh/MocA-like_OxRdtase_N"/>
</dbReference>
<dbReference type="SUPFAM" id="SSF51735">
    <property type="entry name" value="NAD(P)-binding Rossmann-fold domains"/>
    <property type="match status" value="1"/>
</dbReference>
<dbReference type="Gene3D" id="3.40.50.720">
    <property type="entry name" value="NAD(P)-binding Rossmann-like Domain"/>
    <property type="match status" value="1"/>
</dbReference>